<organism evidence="2 4">
    <name type="scientific">Klebsiella pneumoniae</name>
    <dbReference type="NCBI Taxonomy" id="573"/>
    <lineage>
        <taxon>Bacteria</taxon>
        <taxon>Pseudomonadati</taxon>
        <taxon>Pseudomonadota</taxon>
        <taxon>Gammaproteobacteria</taxon>
        <taxon>Enterobacterales</taxon>
        <taxon>Enterobacteriaceae</taxon>
        <taxon>Klebsiella/Raoultella group</taxon>
        <taxon>Klebsiella</taxon>
        <taxon>Klebsiella pneumoniae complex</taxon>
    </lineage>
</organism>
<dbReference type="AlphaFoldDB" id="A0A332KYF2"/>
<reference evidence="2 4" key="1">
    <citation type="submission" date="2018-07" db="EMBL/GenBank/DDBJ databases">
        <authorList>
            <consortium name="Pathogen Informatics"/>
        </authorList>
    </citation>
    <scope>NUCLEOTIDE SEQUENCE [LARGE SCALE GENOMIC DNA]</scope>
    <source>
        <strain evidence="2 4">4300STDY6470422</strain>
        <strain evidence="1">K480</strain>
        <strain evidence="3">k480</strain>
    </source>
</reference>
<sequence length="42" mass="4510">MGRFDAWLTDELSQKQEVTCSPLLSGLRTAVCLGSSPTILAN</sequence>
<proteinExistence type="predicted"/>
<dbReference type="EMBL" id="UFEU01000046">
    <property type="protein sequence ID" value="SSK65753.1"/>
    <property type="molecule type" value="Genomic_DNA"/>
</dbReference>
<dbReference type="Proteomes" id="UP000077826">
    <property type="component" value="Unassembled WGS sequence"/>
</dbReference>
<accession>A0A332KYF2</accession>
<evidence type="ECO:0000313" key="3">
    <source>
        <dbReference type="Proteomes" id="UP000077826"/>
    </source>
</evidence>
<protein>
    <submittedName>
        <fullName evidence="2">Uncharacterized protein</fullName>
    </submittedName>
</protein>
<dbReference type="EMBL" id="FLDK01000038">
    <property type="protein sequence ID" value="SAU05122.1"/>
    <property type="molecule type" value="Genomic_DNA"/>
</dbReference>
<evidence type="ECO:0000313" key="4">
    <source>
        <dbReference type="Proteomes" id="UP000252603"/>
    </source>
</evidence>
<gene>
    <name evidence="1" type="ORF">SAMEA2273558_05442</name>
    <name evidence="2" type="ORF">SAMEA4364603_05414</name>
</gene>
<evidence type="ECO:0000313" key="1">
    <source>
        <dbReference type="EMBL" id="SAU05122.1"/>
    </source>
</evidence>
<dbReference type="Proteomes" id="UP000252603">
    <property type="component" value="Unassembled WGS sequence"/>
</dbReference>
<evidence type="ECO:0000313" key="2">
    <source>
        <dbReference type="EMBL" id="SSK65753.1"/>
    </source>
</evidence>
<name>A0A332KYF2_KLEPN</name>